<sequence>MSSETSSDSRETSINGRRSTVADSGDTPSADHPDSSNTADGNEREVAQRNPMLPFLAPVVPTKIAVAKAMCAILQLAANRQHRKLEAVIPPLD</sequence>
<dbReference type="EMBL" id="CM023481">
    <property type="protein sequence ID" value="KAH6946668.1"/>
    <property type="molecule type" value="Genomic_DNA"/>
</dbReference>
<organism evidence="1 2">
    <name type="scientific">Hyalomma asiaticum</name>
    <name type="common">Tick</name>
    <dbReference type="NCBI Taxonomy" id="266040"/>
    <lineage>
        <taxon>Eukaryota</taxon>
        <taxon>Metazoa</taxon>
        <taxon>Ecdysozoa</taxon>
        <taxon>Arthropoda</taxon>
        <taxon>Chelicerata</taxon>
        <taxon>Arachnida</taxon>
        <taxon>Acari</taxon>
        <taxon>Parasitiformes</taxon>
        <taxon>Ixodida</taxon>
        <taxon>Ixodoidea</taxon>
        <taxon>Ixodidae</taxon>
        <taxon>Hyalomminae</taxon>
        <taxon>Hyalomma</taxon>
    </lineage>
</organism>
<proteinExistence type="predicted"/>
<accession>A0ACB7TKK9</accession>
<evidence type="ECO:0000313" key="2">
    <source>
        <dbReference type="Proteomes" id="UP000821845"/>
    </source>
</evidence>
<keyword evidence="2" id="KW-1185">Reference proteome</keyword>
<gene>
    <name evidence="1" type="ORF">HPB50_014437</name>
</gene>
<comment type="caution">
    <text evidence="1">The sequence shown here is derived from an EMBL/GenBank/DDBJ whole genome shotgun (WGS) entry which is preliminary data.</text>
</comment>
<protein>
    <submittedName>
        <fullName evidence="1">Uncharacterized protein</fullName>
    </submittedName>
</protein>
<evidence type="ECO:0000313" key="1">
    <source>
        <dbReference type="EMBL" id="KAH6946668.1"/>
    </source>
</evidence>
<name>A0ACB7TKK9_HYAAI</name>
<dbReference type="Proteomes" id="UP000821845">
    <property type="component" value="Chromosome 1"/>
</dbReference>
<reference evidence="1" key="1">
    <citation type="submission" date="2020-05" db="EMBL/GenBank/DDBJ databases">
        <title>Large-scale comparative analyses of tick genomes elucidate their genetic diversity and vector capacities.</title>
        <authorList>
            <person name="Jia N."/>
            <person name="Wang J."/>
            <person name="Shi W."/>
            <person name="Du L."/>
            <person name="Sun Y."/>
            <person name="Zhan W."/>
            <person name="Jiang J."/>
            <person name="Wang Q."/>
            <person name="Zhang B."/>
            <person name="Ji P."/>
            <person name="Sakyi L.B."/>
            <person name="Cui X."/>
            <person name="Yuan T."/>
            <person name="Jiang B."/>
            <person name="Yang W."/>
            <person name="Lam T.T.-Y."/>
            <person name="Chang Q."/>
            <person name="Ding S."/>
            <person name="Wang X."/>
            <person name="Zhu J."/>
            <person name="Ruan X."/>
            <person name="Zhao L."/>
            <person name="Wei J."/>
            <person name="Que T."/>
            <person name="Du C."/>
            <person name="Cheng J."/>
            <person name="Dai P."/>
            <person name="Han X."/>
            <person name="Huang E."/>
            <person name="Gao Y."/>
            <person name="Liu J."/>
            <person name="Shao H."/>
            <person name="Ye R."/>
            <person name="Li L."/>
            <person name="Wei W."/>
            <person name="Wang X."/>
            <person name="Wang C."/>
            <person name="Yang T."/>
            <person name="Huo Q."/>
            <person name="Li W."/>
            <person name="Guo W."/>
            <person name="Chen H."/>
            <person name="Zhou L."/>
            <person name="Ni X."/>
            <person name="Tian J."/>
            <person name="Zhou Y."/>
            <person name="Sheng Y."/>
            <person name="Liu T."/>
            <person name="Pan Y."/>
            <person name="Xia L."/>
            <person name="Li J."/>
            <person name="Zhao F."/>
            <person name="Cao W."/>
        </authorList>
    </citation>
    <scope>NUCLEOTIDE SEQUENCE</scope>
    <source>
        <strain evidence="1">Hyas-2018</strain>
    </source>
</reference>